<comment type="caution">
    <text evidence="3">The sequence shown here is derived from an EMBL/GenBank/DDBJ whole genome shotgun (WGS) entry which is preliminary data.</text>
</comment>
<reference evidence="3 4" key="1">
    <citation type="submission" date="2019-08" db="EMBL/GenBank/DDBJ databases">
        <title>In-depth cultivation of the pig gut microbiome towards novel bacterial diversity and tailored functional studies.</title>
        <authorList>
            <person name="Wylensek D."/>
            <person name="Hitch T.C.A."/>
            <person name="Clavel T."/>
        </authorList>
    </citation>
    <scope>NUCLEOTIDE SEQUENCE [LARGE SCALE GENOMIC DNA]</scope>
    <source>
        <strain evidence="3 4">BBE-744-WT-12</strain>
    </source>
</reference>
<dbReference type="Proteomes" id="UP000435649">
    <property type="component" value="Unassembled WGS sequence"/>
</dbReference>
<organism evidence="3 4">
    <name type="scientific">Victivallis lenta</name>
    <dbReference type="NCBI Taxonomy" id="2606640"/>
    <lineage>
        <taxon>Bacteria</taxon>
        <taxon>Pseudomonadati</taxon>
        <taxon>Lentisphaerota</taxon>
        <taxon>Lentisphaeria</taxon>
        <taxon>Victivallales</taxon>
        <taxon>Victivallaceae</taxon>
        <taxon>Victivallis</taxon>
    </lineage>
</organism>
<dbReference type="SUPFAM" id="SSF56300">
    <property type="entry name" value="Metallo-dependent phosphatases"/>
    <property type="match status" value="1"/>
</dbReference>
<sequence length="398" mass="43860">MGNGTLLQPPIRSQARKTGDGPPIIAETSPILYIRKQWLNNGKNDMNEFCSRVRKNTGNDNTLLFGLIADTHFEEKNNLAEYGANALAHMHAFAAAGKSCNARFLLHVGDMSNGNRPKVQSRREAALSAEALRSSGLPVLFVIGNHDDNTYFCRDNAPDGSEAISGPEWQNLVQPDGLPAGAIAAPEVSNCYYLDFPDQKVRLLILNAIDLPLETGPNGKLKYYSINHHGFSEAQLEFIVHKALNFSNVPDSEQWGILAVSHMALGFVLNGPALMKIFHAFQTGGRCRTGAEDVLPEAFLFDPNDLIHEIEADFSRQGPRELIALLCGHEHIDAVHSDHGYPEVSFLSSLCYRNSPEAPERRFGTAGEQAWSMVALNRTARRLNVFRYGAGNDFSVPY</sequence>
<feature type="domain" description="Calcineurin-like phosphoesterase" evidence="2">
    <location>
        <begin position="65"/>
        <end position="257"/>
    </location>
</feature>
<proteinExistence type="predicted"/>
<dbReference type="Pfam" id="PF00149">
    <property type="entry name" value="Metallophos"/>
    <property type="match status" value="1"/>
</dbReference>
<dbReference type="GO" id="GO:0016787">
    <property type="term" value="F:hydrolase activity"/>
    <property type="evidence" value="ECO:0007669"/>
    <property type="project" value="InterPro"/>
</dbReference>
<name>A0A844G3Q8_9BACT</name>
<protein>
    <recommendedName>
        <fullName evidence="2">Calcineurin-like phosphoesterase domain-containing protein</fullName>
    </recommendedName>
</protein>
<dbReference type="Gene3D" id="3.60.21.10">
    <property type="match status" value="1"/>
</dbReference>
<dbReference type="InterPro" id="IPR004843">
    <property type="entry name" value="Calcineurin-like_PHP"/>
</dbReference>
<evidence type="ECO:0000256" key="1">
    <source>
        <dbReference type="SAM" id="MobiDB-lite"/>
    </source>
</evidence>
<gene>
    <name evidence="3" type="ORF">FYJ85_10845</name>
</gene>
<evidence type="ECO:0000313" key="3">
    <source>
        <dbReference type="EMBL" id="MST97535.1"/>
    </source>
</evidence>
<accession>A0A844G3Q8</accession>
<evidence type="ECO:0000313" key="4">
    <source>
        <dbReference type="Proteomes" id="UP000435649"/>
    </source>
</evidence>
<dbReference type="EMBL" id="VUNS01000010">
    <property type="protein sequence ID" value="MST97535.1"/>
    <property type="molecule type" value="Genomic_DNA"/>
</dbReference>
<evidence type="ECO:0000259" key="2">
    <source>
        <dbReference type="Pfam" id="PF00149"/>
    </source>
</evidence>
<dbReference type="InterPro" id="IPR029052">
    <property type="entry name" value="Metallo-depent_PP-like"/>
</dbReference>
<feature type="region of interest" description="Disordered" evidence="1">
    <location>
        <begin position="1"/>
        <end position="23"/>
    </location>
</feature>
<dbReference type="AlphaFoldDB" id="A0A844G3Q8"/>
<keyword evidence="4" id="KW-1185">Reference proteome</keyword>